<dbReference type="PANTHER" id="PTHR30024">
    <property type="entry name" value="ALIPHATIC SULFONATES-BINDING PROTEIN-RELATED"/>
    <property type="match status" value="1"/>
</dbReference>
<keyword evidence="3 4" id="KW-0732">Signal</keyword>
<organism evidence="6 7">
    <name type="scientific">Clostridium vincentii</name>
    <dbReference type="NCBI Taxonomy" id="52704"/>
    <lineage>
        <taxon>Bacteria</taxon>
        <taxon>Bacillati</taxon>
        <taxon>Bacillota</taxon>
        <taxon>Clostridia</taxon>
        <taxon>Eubacteriales</taxon>
        <taxon>Clostridiaceae</taxon>
        <taxon>Clostridium</taxon>
    </lineage>
</organism>
<feature type="signal peptide" evidence="4">
    <location>
        <begin position="1"/>
        <end position="22"/>
    </location>
</feature>
<protein>
    <submittedName>
        <fullName evidence="6">NMT1/THI5 like protein</fullName>
    </submittedName>
</protein>
<evidence type="ECO:0000256" key="4">
    <source>
        <dbReference type="SAM" id="SignalP"/>
    </source>
</evidence>
<dbReference type="PROSITE" id="PS51257">
    <property type="entry name" value="PROKAR_LIPOPROTEIN"/>
    <property type="match status" value="1"/>
</dbReference>
<gene>
    <name evidence="6" type="ORF">CLVI_09920</name>
</gene>
<evidence type="ECO:0000256" key="1">
    <source>
        <dbReference type="ARBA" id="ARBA00004418"/>
    </source>
</evidence>
<sequence length="339" mass="37421">MNKKSKLALLLATTLTFTMSFVGCEKKVDTELKEVRLSEVVRSVFYAPMYAAINQGFFEEEGLSVQISTAQGADKVMQTVLSKNADIGFCGPEQVIYINNQGREDYPILFAQLTQKDGSFLVSKTEQPDFTWESLKGKKIIGGRPGGVPEMALEYVMKNHGINPKQDVEMVTNIDFTATAGAFKAGSSDYVALFEPTASMLEAEGGGSIVASIGESSGKLAYTCFFSSKSYMDENPETIEKFTRAIYKGQQWIQANSSEEIATSIISFFPGTDKDIMIKVIDNYKEIEALAETPSLQEEDLDKLMDVIQSYDSALIPSRPSYDKIVNNSFAEKVISEKK</sequence>
<keyword evidence="7" id="KW-1185">Reference proteome</keyword>
<dbReference type="SUPFAM" id="SSF53850">
    <property type="entry name" value="Periplasmic binding protein-like II"/>
    <property type="match status" value="1"/>
</dbReference>
<dbReference type="RefSeq" id="WP_106059016.1">
    <property type="nucleotide sequence ID" value="NZ_PVXQ01000007.1"/>
</dbReference>
<name>A0A2T0BHX2_9CLOT</name>
<evidence type="ECO:0000259" key="5">
    <source>
        <dbReference type="Pfam" id="PF09084"/>
    </source>
</evidence>
<dbReference type="Pfam" id="PF09084">
    <property type="entry name" value="NMT1"/>
    <property type="match status" value="1"/>
</dbReference>
<evidence type="ECO:0000256" key="3">
    <source>
        <dbReference type="ARBA" id="ARBA00022729"/>
    </source>
</evidence>
<accession>A0A2T0BHX2</accession>
<evidence type="ECO:0000256" key="2">
    <source>
        <dbReference type="ARBA" id="ARBA00010742"/>
    </source>
</evidence>
<dbReference type="EMBL" id="PVXQ01000007">
    <property type="protein sequence ID" value="PRR83443.1"/>
    <property type="molecule type" value="Genomic_DNA"/>
</dbReference>
<feature type="chain" id="PRO_5039432469" evidence="4">
    <location>
        <begin position="23"/>
        <end position="339"/>
    </location>
</feature>
<dbReference type="Proteomes" id="UP000239471">
    <property type="component" value="Unassembled WGS sequence"/>
</dbReference>
<proteinExistence type="inferred from homology"/>
<comment type="similarity">
    <text evidence="2">Belongs to the bacterial solute-binding protein SsuA/TauA family.</text>
</comment>
<dbReference type="Gene3D" id="3.40.190.10">
    <property type="entry name" value="Periplasmic binding protein-like II"/>
    <property type="match status" value="2"/>
</dbReference>
<evidence type="ECO:0000313" key="6">
    <source>
        <dbReference type="EMBL" id="PRR83443.1"/>
    </source>
</evidence>
<comment type="subcellular location">
    <subcellularLocation>
        <location evidence="1">Periplasm</location>
    </subcellularLocation>
</comment>
<dbReference type="PANTHER" id="PTHR30024:SF47">
    <property type="entry name" value="TAURINE-BINDING PERIPLASMIC PROTEIN"/>
    <property type="match status" value="1"/>
</dbReference>
<feature type="domain" description="SsuA/THI5-like" evidence="5">
    <location>
        <begin position="47"/>
        <end position="257"/>
    </location>
</feature>
<dbReference type="InterPro" id="IPR015168">
    <property type="entry name" value="SsuA/THI5"/>
</dbReference>
<dbReference type="GO" id="GO:0042597">
    <property type="term" value="C:periplasmic space"/>
    <property type="evidence" value="ECO:0007669"/>
    <property type="project" value="UniProtKB-SubCell"/>
</dbReference>
<evidence type="ECO:0000313" key="7">
    <source>
        <dbReference type="Proteomes" id="UP000239471"/>
    </source>
</evidence>
<dbReference type="OrthoDB" id="9802202at2"/>
<dbReference type="CDD" id="cd01008">
    <property type="entry name" value="PBP2_NrtA_SsuA_CpmA_like"/>
    <property type="match status" value="1"/>
</dbReference>
<dbReference type="AlphaFoldDB" id="A0A2T0BHX2"/>
<comment type="caution">
    <text evidence="6">The sequence shown here is derived from an EMBL/GenBank/DDBJ whole genome shotgun (WGS) entry which is preliminary data.</text>
</comment>
<reference evidence="6 7" key="1">
    <citation type="submission" date="2018-03" db="EMBL/GenBank/DDBJ databases">
        <title>Genome sequence of Clostridium vincentii DSM 10228.</title>
        <authorList>
            <person name="Poehlein A."/>
            <person name="Daniel R."/>
        </authorList>
    </citation>
    <scope>NUCLEOTIDE SEQUENCE [LARGE SCALE GENOMIC DNA]</scope>
    <source>
        <strain evidence="6 7">DSM 10228</strain>
    </source>
</reference>